<evidence type="ECO:0000256" key="1">
    <source>
        <dbReference type="SAM" id="SignalP"/>
    </source>
</evidence>
<dbReference type="EMBL" id="GBRH01204973">
    <property type="protein sequence ID" value="JAD92922.1"/>
    <property type="molecule type" value="Transcribed_RNA"/>
</dbReference>
<organism evidence="2">
    <name type="scientific">Arundo donax</name>
    <name type="common">Giant reed</name>
    <name type="synonym">Donax arundinaceus</name>
    <dbReference type="NCBI Taxonomy" id="35708"/>
    <lineage>
        <taxon>Eukaryota</taxon>
        <taxon>Viridiplantae</taxon>
        <taxon>Streptophyta</taxon>
        <taxon>Embryophyta</taxon>
        <taxon>Tracheophyta</taxon>
        <taxon>Spermatophyta</taxon>
        <taxon>Magnoliopsida</taxon>
        <taxon>Liliopsida</taxon>
        <taxon>Poales</taxon>
        <taxon>Poaceae</taxon>
        <taxon>PACMAD clade</taxon>
        <taxon>Arundinoideae</taxon>
        <taxon>Arundineae</taxon>
        <taxon>Arundo</taxon>
    </lineage>
</organism>
<evidence type="ECO:0000313" key="2">
    <source>
        <dbReference type="EMBL" id="JAD92922.1"/>
    </source>
</evidence>
<accession>A0A0A9EAA6</accession>
<feature type="signal peptide" evidence="1">
    <location>
        <begin position="1"/>
        <end position="17"/>
    </location>
</feature>
<reference evidence="2" key="1">
    <citation type="submission" date="2014-09" db="EMBL/GenBank/DDBJ databases">
        <authorList>
            <person name="Magalhaes I.L.F."/>
            <person name="Oliveira U."/>
            <person name="Santos F.R."/>
            <person name="Vidigal T.H.D.A."/>
            <person name="Brescovit A.D."/>
            <person name="Santos A.J."/>
        </authorList>
    </citation>
    <scope>NUCLEOTIDE SEQUENCE</scope>
    <source>
        <tissue evidence="2">Shoot tissue taken approximately 20 cm above the soil surface</tissue>
    </source>
</reference>
<name>A0A0A9EAA6_ARUDO</name>
<protein>
    <submittedName>
        <fullName evidence="2">Uncharacterized protein</fullName>
    </submittedName>
</protein>
<sequence>MMMMNFIFLFHLESFSATNLVACQGAGGY</sequence>
<proteinExistence type="predicted"/>
<feature type="chain" id="PRO_5002061812" evidence="1">
    <location>
        <begin position="18"/>
        <end position="29"/>
    </location>
</feature>
<dbReference type="AlphaFoldDB" id="A0A0A9EAA6"/>
<keyword evidence="1" id="KW-0732">Signal</keyword>
<reference evidence="2" key="2">
    <citation type="journal article" date="2015" name="Data Brief">
        <title>Shoot transcriptome of the giant reed, Arundo donax.</title>
        <authorList>
            <person name="Barrero R.A."/>
            <person name="Guerrero F.D."/>
            <person name="Moolhuijzen P."/>
            <person name="Goolsby J.A."/>
            <person name="Tidwell J."/>
            <person name="Bellgard S.E."/>
            <person name="Bellgard M.I."/>
        </authorList>
    </citation>
    <scope>NUCLEOTIDE SEQUENCE</scope>
    <source>
        <tissue evidence="2">Shoot tissue taken approximately 20 cm above the soil surface</tissue>
    </source>
</reference>